<dbReference type="Proteomes" id="UP001321748">
    <property type="component" value="Chromosome"/>
</dbReference>
<evidence type="ECO:0000313" key="1">
    <source>
        <dbReference type="EMBL" id="BDR54460.1"/>
    </source>
</evidence>
<evidence type="ECO:0000313" key="2">
    <source>
        <dbReference type="Proteomes" id="UP001321748"/>
    </source>
</evidence>
<dbReference type="EMBL" id="AP026800">
    <property type="protein sequence ID" value="BDR54460.1"/>
    <property type="molecule type" value="Genomic_DNA"/>
</dbReference>
<protein>
    <submittedName>
        <fullName evidence="1">Uncharacterized protein</fullName>
    </submittedName>
</protein>
<gene>
    <name evidence="1" type="ORF">KIMH_05710</name>
</gene>
<keyword evidence="2" id="KW-1185">Reference proteome</keyword>
<accession>A0ABM8BC38</accession>
<organism evidence="1 2">
    <name type="scientific">Bombiscardovia apis</name>
    <dbReference type="NCBI Taxonomy" id="2932182"/>
    <lineage>
        <taxon>Bacteria</taxon>
        <taxon>Bacillati</taxon>
        <taxon>Actinomycetota</taxon>
        <taxon>Actinomycetes</taxon>
        <taxon>Bifidobacteriales</taxon>
        <taxon>Bifidobacteriaceae</taxon>
        <taxon>Bombiscardovia</taxon>
    </lineage>
</organism>
<reference evidence="1 2" key="1">
    <citation type="journal article" date="2023" name="Microbiol. Spectr.">
        <title>Symbiosis of Carpenter Bees with Uncharacterized Lactic Acid Bacteria Showing NAD Auxotrophy.</title>
        <authorList>
            <person name="Kawasaki S."/>
            <person name="Ozawa K."/>
            <person name="Mori T."/>
            <person name="Yamamoto A."/>
            <person name="Ito M."/>
            <person name="Ohkuma M."/>
            <person name="Sakamoto M."/>
            <person name="Matsutani M."/>
        </authorList>
    </citation>
    <scope>NUCLEOTIDE SEQUENCE [LARGE SCALE GENOMIC DNA]</scope>
    <source>
        <strain evidence="1 2">KimH</strain>
    </source>
</reference>
<sequence length="88" mass="9639">MREDEQAQTWMPSALIHQLIVSPAVSSLLILTGKSASFGVFQRAEPPRKVAKTLVLQGALWAKGANVKNVQETSTEFRTVGSCVDWIL</sequence>
<proteinExistence type="predicted"/>
<name>A0ABM8BC38_9BIFI</name>